<dbReference type="EnsemblBacteria" id="BAC89639">
    <property type="protein sequence ID" value="BAC89639"/>
    <property type="gene ID" value="BAC89639"/>
</dbReference>
<dbReference type="PATRIC" id="fig|251221.4.peg.1729"/>
<dbReference type="KEGG" id="gvi:glr1698"/>
<protein>
    <submittedName>
        <fullName evidence="2">Glr1698 protein</fullName>
    </submittedName>
</protein>
<dbReference type="Pfam" id="PF07885">
    <property type="entry name" value="Ion_trans_2"/>
    <property type="match status" value="1"/>
</dbReference>
<dbReference type="InParanoid" id="Q7NJY3"/>
<dbReference type="AlphaFoldDB" id="Q7NJY3"/>
<feature type="domain" description="Potassium channel" evidence="1">
    <location>
        <begin position="58"/>
        <end position="110"/>
    </location>
</feature>
<dbReference type="Proteomes" id="UP000000557">
    <property type="component" value="Chromosome"/>
</dbReference>
<sequence length="134" mass="15121">MPSTATPVGAACKIIPTHCPRTPAPAKRLECPRVLLQRRLYVCRFLERVAVLTRAGERERHFLDLLYFSTGTFFRIGYGDQVPTGWARLLVGLEAFCNFLLGLAFIAQLAPAAWQHLARLSLHNQLEGFIRSRN</sequence>
<dbReference type="OrthoDB" id="9813518at2"/>
<name>Q7NJY3_GLOVI</name>
<evidence type="ECO:0000313" key="3">
    <source>
        <dbReference type="Proteomes" id="UP000000557"/>
    </source>
</evidence>
<accession>Q7NJY3</accession>
<dbReference type="STRING" id="251221.gene:10759189"/>
<dbReference type="Gene3D" id="1.10.287.70">
    <property type="match status" value="1"/>
</dbReference>
<dbReference type="InterPro" id="IPR013099">
    <property type="entry name" value="K_chnl_dom"/>
</dbReference>
<evidence type="ECO:0000313" key="2">
    <source>
        <dbReference type="EMBL" id="BAC89639.1"/>
    </source>
</evidence>
<reference evidence="2 3" key="1">
    <citation type="journal article" date="2003" name="DNA Res.">
        <title>Complete genome structure of Gloeobacter violaceus PCC 7421, a cyanobacterium that lacks thylakoids.</title>
        <authorList>
            <person name="Nakamura Y."/>
            <person name="Kaneko T."/>
            <person name="Sato S."/>
            <person name="Mimuro M."/>
            <person name="Miyashita H."/>
            <person name="Tsuchiya T."/>
            <person name="Sasamoto S."/>
            <person name="Watanabe A."/>
            <person name="Kawashima K."/>
            <person name="Kishida Y."/>
            <person name="Kiyokawa C."/>
            <person name="Kohara M."/>
            <person name="Matsumoto M."/>
            <person name="Matsuno A."/>
            <person name="Nakazaki N."/>
            <person name="Shimpo S."/>
            <person name="Takeuchi C."/>
            <person name="Yamada M."/>
            <person name="Tabata S."/>
        </authorList>
    </citation>
    <scope>NUCLEOTIDE SEQUENCE [LARGE SCALE GENOMIC DNA]</scope>
    <source>
        <strain evidence="3">ATCC 29082 / PCC 7421</strain>
    </source>
</reference>
<dbReference type="SUPFAM" id="SSF81324">
    <property type="entry name" value="Voltage-gated potassium channels"/>
    <property type="match status" value="1"/>
</dbReference>
<organism evidence="2 3">
    <name type="scientific">Gloeobacter violaceus (strain ATCC 29082 / PCC 7421)</name>
    <dbReference type="NCBI Taxonomy" id="251221"/>
    <lineage>
        <taxon>Bacteria</taxon>
        <taxon>Bacillati</taxon>
        <taxon>Cyanobacteriota</taxon>
        <taxon>Cyanophyceae</taxon>
        <taxon>Gloeobacterales</taxon>
        <taxon>Gloeobacteraceae</taxon>
        <taxon>Gloeobacter</taxon>
    </lineage>
</organism>
<dbReference type="EMBL" id="BA000045">
    <property type="protein sequence ID" value="BAC89639.1"/>
    <property type="molecule type" value="Genomic_DNA"/>
</dbReference>
<reference evidence="2 3" key="2">
    <citation type="journal article" date="2003" name="DNA Res.">
        <title>Complete genome structure of Gloeobacter violaceus PCC 7421, a cyanobacterium that lacks thylakoids (supplement).</title>
        <authorList>
            <person name="Nakamura Y."/>
            <person name="Kaneko T."/>
            <person name="Sato S."/>
            <person name="Mimuro M."/>
            <person name="Miyashita H."/>
            <person name="Tsuchiya T."/>
            <person name="Sasamoto S."/>
            <person name="Watanabe A."/>
            <person name="Kawashima K."/>
            <person name="Kishida Y."/>
            <person name="Kiyokawa C."/>
            <person name="Kohara M."/>
            <person name="Matsumoto M."/>
            <person name="Matsuno A."/>
            <person name="Nakazaki N."/>
            <person name="Shimpo S."/>
            <person name="Takeuchi C."/>
            <person name="Yamada M."/>
            <person name="Tabata S."/>
        </authorList>
    </citation>
    <scope>NUCLEOTIDE SEQUENCE [LARGE SCALE GENOMIC DNA]</scope>
    <source>
        <strain evidence="3">ATCC 29082 / PCC 7421</strain>
    </source>
</reference>
<gene>
    <name evidence="2" type="ordered locus">glr1698</name>
</gene>
<evidence type="ECO:0000259" key="1">
    <source>
        <dbReference type="Pfam" id="PF07885"/>
    </source>
</evidence>
<keyword evidence="3" id="KW-1185">Reference proteome</keyword>
<proteinExistence type="predicted"/>
<dbReference type="HOGENOM" id="CLU_1893228_0_0_3"/>